<proteinExistence type="predicted"/>
<keyword evidence="1" id="KW-1133">Transmembrane helix</keyword>
<feature type="transmembrane region" description="Helical" evidence="1">
    <location>
        <begin position="87"/>
        <end position="113"/>
    </location>
</feature>
<gene>
    <name evidence="2" type="ORF">SDC9_148030</name>
</gene>
<evidence type="ECO:0000256" key="1">
    <source>
        <dbReference type="SAM" id="Phobius"/>
    </source>
</evidence>
<feature type="transmembrane region" description="Helical" evidence="1">
    <location>
        <begin position="50"/>
        <end position="75"/>
    </location>
</feature>
<reference evidence="2" key="1">
    <citation type="submission" date="2019-08" db="EMBL/GenBank/DDBJ databases">
        <authorList>
            <person name="Kucharzyk K."/>
            <person name="Murdoch R.W."/>
            <person name="Higgins S."/>
            <person name="Loffler F."/>
        </authorList>
    </citation>
    <scope>NUCLEOTIDE SEQUENCE</scope>
</reference>
<dbReference type="AlphaFoldDB" id="A0A645EHT8"/>
<accession>A0A645EHT8</accession>
<keyword evidence="1" id="KW-0472">Membrane</keyword>
<protein>
    <submittedName>
        <fullName evidence="2">Uncharacterized protein</fullName>
    </submittedName>
</protein>
<dbReference type="EMBL" id="VSSQ01046860">
    <property type="protein sequence ID" value="MPN00832.1"/>
    <property type="molecule type" value="Genomic_DNA"/>
</dbReference>
<feature type="transmembrane region" description="Helical" evidence="1">
    <location>
        <begin position="119"/>
        <end position="139"/>
    </location>
</feature>
<evidence type="ECO:0000313" key="2">
    <source>
        <dbReference type="EMBL" id="MPN00832.1"/>
    </source>
</evidence>
<name>A0A645EHT8_9ZZZZ</name>
<feature type="transmembrane region" description="Helical" evidence="1">
    <location>
        <begin position="12"/>
        <end position="35"/>
    </location>
</feature>
<organism evidence="2">
    <name type="scientific">bioreactor metagenome</name>
    <dbReference type="NCBI Taxonomy" id="1076179"/>
    <lineage>
        <taxon>unclassified sequences</taxon>
        <taxon>metagenomes</taxon>
        <taxon>ecological metagenomes</taxon>
    </lineage>
</organism>
<keyword evidence="1" id="KW-0812">Transmembrane</keyword>
<comment type="caution">
    <text evidence="2">The sequence shown here is derived from an EMBL/GenBank/DDBJ whole genome shotgun (WGS) entry which is preliminary data.</text>
</comment>
<sequence>MQKEKIVLKVTGIFYIIRAALFFLACCLGVFYLMAGTVQNEWGITETADIGLYVLVILTICLAGAFDLTVGILGVRRADCPKRSVECLVLGVLTTMVEGFSLLGAVVMAFLTVQGGTGIWGMLIVEVLNAVIAVCYLVGAVQVRRSALQPAAGQWAYPMPPQV</sequence>